<feature type="domain" description="LysR substrate-binding" evidence="2">
    <location>
        <begin position="12"/>
        <end position="215"/>
    </location>
</feature>
<organism evidence="3 4">
    <name type="scientific">Pseudaquabacterium terrae</name>
    <dbReference type="NCBI Taxonomy" id="2732868"/>
    <lineage>
        <taxon>Bacteria</taxon>
        <taxon>Pseudomonadati</taxon>
        <taxon>Pseudomonadota</taxon>
        <taxon>Betaproteobacteria</taxon>
        <taxon>Burkholderiales</taxon>
        <taxon>Sphaerotilaceae</taxon>
        <taxon>Pseudaquabacterium</taxon>
    </lineage>
</organism>
<evidence type="ECO:0000313" key="3">
    <source>
        <dbReference type="EMBL" id="NRF71095.1"/>
    </source>
</evidence>
<evidence type="ECO:0000313" key="4">
    <source>
        <dbReference type="Proteomes" id="UP000737171"/>
    </source>
</evidence>
<evidence type="ECO:0000256" key="1">
    <source>
        <dbReference type="ARBA" id="ARBA00009437"/>
    </source>
</evidence>
<dbReference type="Gene3D" id="3.40.190.290">
    <property type="match status" value="1"/>
</dbReference>
<reference evidence="3 4" key="1">
    <citation type="submission" date="2020-05" db="EMBL/GenBank/DDBJ databases">
        <title>Aquincola sp. isolate from soil.</title>
        <authorList>
            <person name="Han J."/>
            <person name="Kim D.-U."/>
        </authorList>
    </citation>
    <scope>NUCLEOTIDE SEQUENCE [LARGE SCALE GENOMIC DNA]</scope>
    <source>
        <strain evidence="3 4">S2</strain>
    </source>
</reference>
<dbReference type="Proteomes" id="UP000737171">
    <property type="component" value="Unassembled WGS sequence"/>
</dbReference>
<dbReference type="SUPFAM" id="SSF53850">
    <property type="entry name" value="Periplasmic binding protein-like II"/>
    <property type="match status" value="1"/>
</dbReference>
<dbReference type="PANTHER" id="PTHR30537:SF5">
    <property type="entry name" value="HTH-TYPE TRANSCRIPTIONAL ACTIVATOR TTDR-RELATED"/>
    <property type="match status" value="1"/>
</dbReference>
<sequence length="230" mass="25604">MHGARRNDAKDRQLTGRLRVSVPLHLGRRLAAPILARLLVEHPRLDLEISFSDRVVDLLEEGFDLGVRLGPLRDSSTLAARSLGHFEFVLCAAPKYLRRHGTPKTADDFERHVGIVYARTGPESPWLASGADGVEQVLRVQRRLRMDDLDAIADAALAGRGLARLPRWLAAAHVRAGALRWVWEGRHAQRVDVHAIWPHTPFLPMKTRVAIDRLAADIPEALRTGLDGHA</sequence>
<keyword evidence="4" id="KW-1185">Reference proteome</keyword>
<accession>A0ABX2ERF0</accession>
<dbReference type="Pfam" id="PF03466">
    <property type="entry name" value="LysR_substrate"/>
    <property type="match status" value="1"/>
</dbReference>
<dbReference type="PANTHER" id="PTHR30537">
    <property type="entry name" value="HTH-TYPE TRANSCRIPTIONAL REGULATOR"/>
    <property type="match status" value="1"/>
</dbReference>
<gene>
    <name evidence="3" type="ORF">HLB44_29245</name>
</gene>
<dbReference type="EMBL" id="JABRWJ010000010">
    <property type="protein sequence ID" value="NRF71095.1"/>
    <property type="molecule type" value="Genomic_DNA"/>
</dbReference>
<dbReference type="InterPro" id="IPR005119">
    <property type="entry name" value="LysR_subst-bd"/>
</dbReference>
<name>A0ABX2ERF0_9BURK</name>
<dbReference type="InterPro" id="IPR058163">
    <property type="entry name" value="LysR-type_TF_proteobact-type"/>
</dbReference>
<comment type="similarity">
    <text evidence="1">Belongs to the LysR transcriptional regulatory family.</text>
</comment>
<evidence type="ECO:0000259" key="2">
    <source>
        <dbReference type="Pfam" id="PF03466"/>
    </source>
</evidence>
<protein>
    <submittedName>
        <fullName evidence="3">LysR family transcriptional regulator</fullName>
    </submittedName>
</protein>
<proteinExistence type="inferred from homology"/>
<comment type="caution">
    <text evidence="3">The sequence shown here is derived from an EMBL/GenBank/DDBJ whole genome shotgun (WGS) entry which is preliminary data.</text>
</comment>